<feature type="transmembrane region" description="Helical" evidence="1">
    <location>
        <begin position="33"/>
        <end position="54"/>
    </location>
</feature>
<reference evidence="2" key="1">
    <citation type="submission" date="2019-12" db="EMBL/GenBank/DDBJ databases">
        <title>An insight into the sialome of adult female Ixodes ricinus ticks feeding for 6 days.</title>
        <authorList>
            <person name="Perner J."/>
            <person name="Ribeiro J.M.C."/>
        </authorList>
    </citation>
    <scope>NUCLEOTIDE SEQUENCE</scope>
    <source>
        <strain evidence="2">Semi-engorged</strain>
        <tissue evidence="2">Salivary glands</tissue>
    </source>
</reference>
<protein>
    <submittedName>
        <fullName evidence="2">Uncharacterized protein</fullName>
    </submittedName>
</protein>
<keyword evidence="1" id="KW-0472">Membrane</keyword>
<evidence type="ECO:0000313" key="2">
    <source>
        <dbReference type="EMBL" id="MXU87158.1"/>
    </source>
</evidence>
<accession>A0A6B0U673</accession>
<keyword evidence="1" id="KW-1133">Transmembrane helix</keyword>
<evidence type="ECO:0000256" key="1">
    <source>
        <dbReference type="SAM" id="Phobius"/>
    </source>
</evidence>
<keyword evidence="1" id="KW-0812">Transmembrane</keyword>
<sequence>MPPHLFPRSCHHSKRSAALERFELCFETHRVTFMRVCVGVLAVNVCVCVSVFHVKKKNEINDPSGTFGMGRFNEPPLASECRGNSSEPMRQRGCK</sequence>
<dbReference type="AlphaFoldDB" id="A0A6B0U673"/>
<dbReference type="EMBL" id="GIFC01005075">
    <property type="protein sequence ID" value="MXU87158.1"/>
    <property type="molecule type" value="Transcribed_RNA"/>
</dbReference>
<organism evidence="2">
    <name type="scientific">Ixodes ricinus</name>
    <name type="common">Common tick</name>
    <name type="synonym">Acarus ricinus</name>
    <dbReference type="NCBI Taxonomy" id="34613"/>
    <lineage>
        <taxon>Eukaryota</taxon>
        <taxon>Metazoa</taxon>
        <taxon>Ecdysozoa</taxon>
        <taxon>Arthropoda</taxon>
        <taxon>Chelicerata</taxon>
        <taxon>Arachnida</taxon>
        <taxon>Acari</taxon>
        <taxon>Parasitiformes</taxon>
        <taxon>Ixodida</taxon>
        <taxon>Ixodoidea</taxon>
        <taxon>Ixodidae</taxon>
        <taxon>Ixodinae</taxon>
        <taxon>Ixodes</taxon>
    </lineage>
</organism>
<proteinExistence type="predicted"/>
<name>A0A6B0U673_IXORI</name>